<feature type="domain" description="Glucose-methanol-choline oxidoreductase N-terminal" evidence="4">
    <location>
        <begin position="94"/>
        <end position="117"/>
    </location>
</feature>
<dbReference type="InterPro" id="IPR036188">
    <property type="entry name" value="FAD/NAD-bd_sf"/>
</dbReference>
<gene>
    <name evidence="5" type="ORF">B0A52_08371</name>
</gene>
<dbReference type="GO" id="GO:0016614">
    <property type="term" value="F:oxidoreductase activity, acting on CH-OH group of donors"/>
    <property type="evidence" value="ECO:0007669"/>
    <property type="project" value="InterPro"/>
</dbReference>
<comment type="caution">
    <text evidence="5">The sequence shown here is derived from an EMBL/GenBank/DDBJ whole genome shotgun (WGS) entry which is preliminary data.</text>
</comment>
<dbReference type="PANTHER" id="PTHR11552:SF210">
    <property type="entry name" value="GLUCOSE-METHANOL-CHOLINE OXIDOREDUCTASE N-TERMINAL DOMAIN-CONTAINING PROTEIN-RELATED"/>
    <property type="match status" value="1"/>
</dbReference>
<feature type="binding site" evidence="2">
    <location>
        <begin position="104"/>
        <end position="107"/>
    </location>
    <ligand>
        <name>FAD</name>
        <dbReference type="ChEBI" id="CHEBI:57692"/>
    </ligand>
</feature>
<proteinExistence type="inferred from homology"/>
<dbReference type="InterPro" id="IPR012132">
    <property type="entry name" value="GMC_OxRdtase"/>
</dbReference>
<reference evidence="5 6" key="1">
    <citation type="submission" date="2017-03" db="EMBL/GenBank/DDBJ databases">
        <title>Genomes of endolithic fungi from Antarctica.</title>
        <authorList>
            <person name="Coleine C."/>
            <person name="Masonjones S."/>
            <person name="Stajich J.E."/>
        </authorList>
    </citation>
    <scope>NUCLEOTIDE SEQUENCE [LARGE SCALE GENOMIC DNA]</scope>
    <source>
        <strain evidence="5 6">CCFEE 6314</strain>
    </source>
</reference>
<dbReference type="VEuPathDB" id="FungiDB:PV10_07283"/>
<dbReference type="Proteomes" id="UP000288859">
    <property type="component" value="Unassembled WGS sequence"/>
</dbReference>
<dbReference type="Pfam" id="PF00732">
    <property type="entry name" value="GMC_oxred_N"/>
    <property type="match status" value="1"/>
</dbReference>
<feature type="binding site" evidence="2">
    <location>
        <position position="246"/>
    </location>
    <ligand>
        <name>FAD</name>
        <dbReference type="ChEBI" id="CHEBI:57692"/>
    </ligand>
</feature>
<dbReference type="SUPFAM" id="SSF51905">
    <property type="entry name" value="FAD/NAD(P)-binding domain"/>
    <property type="match status" value="1"/>
</dbReference>
<dbReference type="GO" id="GO:0050660">
    <property type="term" value="F:flavin adenine dinucleotide binding"/>
    <property type="evidence" value="ECO:0007669"/>
    <property type="project" value="InterPro"/>
</dbReference>
<dbReference type="EMBL" id="NAJM01000052">
    <property type="protein sequence ID" value="RVX67128.1"/>
    <property type="molecule type" value="Genomic_DNA"/>
</dbReference>
<dbReference type="AlphaFoldDB" id="A0A438MW34"/>
<evidence type="ECO:0000256" key="2">
    <source>
        <dbReference type="PIRSR" id="PIRSR000137-2"/>
    </source>
</evidence>
<evidence type="ECO:0000256" key="3">
    <source>
        <dbReference type="RuleBase" id="RU003968"/>
    </source>
</evidence>
<dbReference type="InterPro" id="IPR007867">
    <property type="entry name" value="GMC_OxRtase_C"/>
</dbReference>
<dbReference type="PANTHER" id="PTHR11552">
    <property type="entry name" value="GLUCOSE-METHANOL-CHOLINE GMC OXIDOREDUCTASE"/>
    <property type="match status" value="1"/>
</dbReference>
<comment type="cofactor">
    <cofactor evidence="2">
        <name>FAD</name>
        <dbReference type="ChEBI" id="CHEBI:57692"/>
    </cofactor>
</comment>
<organism evidence="5 6">
    <name type="scientific">Exophiala mesophila</name>
    <name type="common">Black yeast-like fungus</name>
    <dbReference type="NCBI Taxonomy" id="212818"/>
    <lineage>
        <taxon>Eukaryota</taxon>
        <taxon>Fungi</taxon>
        <taxon>Dikarya</taxon>
        <taxon>Ascomycota</taxon>
        <taxon>Pezizomycotina</taxon>
        <taxon>Eurotiomycetes</taxon>
        <taxon>Chaetothyriomycetidae</taxon>
        <taxon>Chaetothyriales</taxon>
        <taxon>Herpotrichiellaceae</taxon>
        <taxon>Exophiala</taxon>
    </lineage>
</organism>
<keyword evidence="3" id="KW-0285">Flavoprotein</keyword>
<name>A0A438MW34_EXOME</name>
<evidence type="ECO:0000313" key="6">
    <source>
        <dbReference type="Proteomes" id="UP000288859"/>
    </source>
</evidence>
<dbReference type="SUPFAM" id="SSF54373">
    <property type="entry name" value="FAD-linked reductases, C-terminal domain"/>
    <property type="match status" value="1"/>
</dbReference>
<dbReference type="PIRSF" id="PIRSF000137">
    <property type="entry name" value="Alcohol_oxidase"/>
    <property type="match status" value="1"/>
</dbReference>
<evidence type="ECO:0000256" key="1">
    <source>
        <dbReference type="ARBA" id="ARBA00010790"/>
    </source>
</evidence>
<protein>
    <recommendedName>
        <fullName evidence="4">Glucose-methanol-choline oxidoreductase N-terminal domain-containing protein</fullName>
    </recommendedName>
</protein>
<comment type="similarity">
    <text evidence="1 3">Belongs to the GMC oxidoreductase family.</text>
</comment>
<dbReference type="PROSITE" id="PS00623">
    <property type="entry name" value="GMC_OXRED_1"/>
    <property type="match status" value="1"/>
</dbReference>
<accession>A0A438MW34</accession>
<evidence type="ECO:0000313" key="5">
    <source>
        <dbReference type="EMBL" id="RVX67128.1"/>
    </source>
</evidence>
<dbReference type="Gene3D" id="3.50.50.60">
    <property type="entry name" value="FAD/NAD(P)-binding domain"/>
    <property type="match status" value="1"/>
</dbReference>
<dbReference type="OrthoDB" id="269227at2759"/>
<sequence length="617" mass="66900">MAGKVCSIDDFVRHTYDYIICGGGTAGLVLAARLSELPGVMVGVIEAGKNTLEDPNILTPLLFTTLLANPDYDWMYETKPQSGNRNKVHGMPKGKGLGGSSAINFMVYVRGSKSDYDDWGALSDPDWSFSNLLPYFKKHQQLEPSFESENVTEVTRPYHGITGPIHTSFNVWRFPIENDIIDAYNRTTRRGTKPHDPWSGHHIGMHTSLSTIDRTDRKGTRSWAGSGYLAPSLTRPNLKVLCEATVTKVILDDNCVATGVNLIHGGKQYTVHAQQEVIISAGVIASPQLLELSGIGDPRTLRAAGVPCLVPNSAVGENFQDHVLTSVCLELNPESSSLDSLATSPEFVEFQKQYANDQDGPLSCGPSCLGFVPYESLVDNVAELQKTTDLIKNTPFRNEFHKKQLDQVIEQLENPTSANIQLLVIPGRMNFKAGIADQSKLYANKANPEDHDNISIAVCLQYPASRGSVHIQSSDPQAHPEIDPGYLSHPADTEALATGVKFATRIGQSLCNDKKVARQTFPSVTTASDGASVKNFVTENCIGEYHGIGTCSISQVVNSRLRVKGVKALRVVDASVFPNNISGNILASVYAVAEKGAALIIEDLPQGVVHGMSSARL</sequence>
<evidence type="ECO:0000259" key="4">
    <source>
        <dbReference type="PROSITE" id="PS00623"/>
    </source>
</evidence>
<dbReference type="InterPro" id="IPR000172">
    <property type="entry name" value="GMC_OxRdtase_N"/>
</dbReference>
<dbReference type="Pfam" id="PF05199">
    <property type="entry name" value="GMC_oxred_C"/>
    <property type="match status" value="1"/>
</dbReference>
<dbReference type="Gene3D" id="3.30.560.10">
    <property type="entry name" value="Glucose Oxidase, domain 3"/>
    <property type="match status" value="1"/>
</dbReference>
<keyword evidence="2 3" id="KW-0274">FAD</keyword>